<comment type="caution">
    <text evidence="1">The sequence shown here is derived from an EMBL/GenBank/DDBJ whole genome shotgun (WGS) entry which is preliminary data.</text>
</comment>
<dbReference type="EMBL" id="JBHFNT010000225">
    <property type="protein sequence ID" value="MFB2837788.1"/>
    <property type="molecule type" value="Genomic_DNA"/>
</dbReference>
<dbReference type="RefSeq" id="WP_413280127.1">
    <property type="nucleotide sequence ID" value="NZ_JBHFNT010000225.1"/>
</dbReference>
<accession>A0ABV4WRR2</accession>
<sequence>MLFNATGGTKKILGLSVNGLQGEEVRSVLIGKTERFSLPPVTAT</sequence>
<dbReference type="Proteomes" id="UP001576780">
    <property type="component" value="Unassembled WGS sequence"/>
</dbReference>
<reference evidence="1 2" key="1">
    <citation type="submission" date="2024-09" db="EMBL/GenBank/DDBJ databases">
        <title>Floridaenema gen nov. (Aerosakkonemataceae, Aerosakkonematales ord. nov., Cyanobacteria) from benthic tropical and subtropical fresh waters, with the description of four new species.</title>
        <authorList>
            <person name="Moretto J.A."/>
            <person name="Berthold D.E."/>
            <person name="Lefler F.W."/>
            <person name="Huang I.-S."/>
            <person name="Laughinghouse H. IV."/>
        </authorList>
    </citation>
    <scope>NUCLEOTIDE SEQUENCE [LARGE SCALE GENOMIC DNA]</scope>
    <source>
        <strain evidence="1 2">BLCC-F167</strain>
    </source>
</reference>
<gene>
    <name evidence="1" type="ORF">ACE1CA_25075</name>
</gene>
<keyword evidence="2" id="KW-1185">Reference proteome</keyword>
<evidence type="ECO:0000313" key="1">
    <source>
        <dbReference type="EMBL" id="MFB2837788.1"/>
    </source>
</evidence>
<name>A0ABV4WRR2_9CYAN</name>
<protein>
    <submittedName>
        <fullName evidence="1">Uncharacterized protein</fullName>
    </submittedName>
</protein>
<organism evidence="1 2">
    <name type="scientific">Floridaenema evergladense BLCC-F167</name>
    <dbReference type="NCBI Taxonomy" id="3153639"/>
    <lineage>
        <taxon>Bacteria</taxon>
        <taxon>Bacillati</taxon>
        <taxon>Cyanobacteriota</taxon>
        <taxon>Cyanophyceae</taxon>
        <taxon>Oscillatoriophycideae</taxon>
        <taxon>Aerosakkonematales</taxon>
        <taxon>Aerosakkonemataceae</taxon>
        <taxon>Floridanema</taxon>
        <taxon>Floridanema evergladense</taxon>
    </lineage>
</organism>
<proteinExistence type="predicted"/>
<evidence type="ECO:0000313" key="2">
    <source>
        <dbReference type="Proteomes" id="UP001576780"/>
    </source>
</evidence>